<keyword evidence="3" id="KW-1185">Reference proteome</keyword>
<organism evidence="2 3">
    <name type="scientific">Puccinia striiformis</name>
    <dbReference type="NCBI Taxonomy" id="27350"/>
    <lineage>
        <taxon>Eukaryota</taxon>
        <taxon>Fungi</taxon>
        <taxon>Dikarya</taxon>
        <taxon>Basidiomycota</taxon>
        <taxon>Pucciniomycotina</taxon>
        <taxon>Pucciniomycetes</taxon>
        <taxon>Pucciniales</taxon>
        <taxon>Pucciniaceae</taxon>
        <taxon>Puccinia</taxon>
    </lineage>
</organism>
<accession>A0A2S4VDL2</accession>
<comment type="caution">
    <text evidence="2">The sequence shown here is derived from an EMBL/GenBank/DDBJ whole genome shotgun (WGS) entry which is preliminary data.</text>
</comment>
<sequence>MTYGHTSRSWRSGGSCQHLQQLRRADRGGSHSARASNCDPSRQPVAYGICPTVTQRTSVPQTVSKSARNDTAQGADAAIFMTAGSDQSRRD</sequence>
<name>A0A2S4VDL2_9BASI</name>
<feature type="region of interest" description="Disordered" evidence="1">
    <location>
        <begin position="1"/>
        <end position="91"/>
    </location>
</feature>
<evidence type="ECO:0000313" key="2">
    <source>
        <dbReference type="EMBL" id="POW07601.1"/>
    </source>
</evidence>
<feature type="compositionally biased region" description="Polar residues" evidence="1">
    <location>
        <begin position="52"/>
        <end position="72"/>
    </location>
</feature>
<evidence type="ECO:0000313" key="3">
    <source>
        <dbReference type="Proteomes" id="UP000239156"/>
    </source>
</evidence>
<dbReference type="EMBL" id="PKSL01000073">
    <property type="protein sequence ID" value="POW07601.1"/>
    <property type="molecule type" value="Genomic_DNA"/>
</dbReference>
<dbReference type="AlphaFoldDB" id="A0A2S4VDL2"/>
<protein>
    <submittedName>
        <fullName evidence="2">Uncharacterized protein</fullName>
    </submittedName>
</protein>
<gene>
    <name evidence="2" type="ORF">PSTT_08162</name>
</gene>
<evidence type="ECO:0000256" key="1">
    <source>
        <dbReference type="SAM" id="MobiDB-lite"/>
    </source>
</evidence>
<reference evidence="2" key="1">
    <citation type="submission" date="2017-12" db="EMBL/GenBank/DDBJ databases">
        <title>Gene loss provides genomic basis for host adaptation in cereal stripe rust fungi.</title>
        <authorList>
            <person name="Xia C."/>
        </authorList>
    </citation>
    <scope>NUCLEOTIDE SEQUENCE [LARGE SCALE GENOMIC DNA]</scope>
    <source>
        <strain evidence="2">93-210</strain>
    </source>
</reference>
<feature type="compositionally biased region" description="Polar residues" evidence="1">
    <location>
        <begin position="1"/>
        <end position="20"/>
    </location>
</feature>
<proteinExistence type="predicted"/>
<dbReference type="Proteomes" id="UP000239156">
    <property type="component" value="Unassembled WGS sequence"/>
</dbReference>
<dbReference type="VEuPathDB" id="FungiDB:PSTT_08162"/>